<accession>A0AAV4HH32</accession>
<keyword evidence="3" id="KW-1185">Reference proteome</keyword>
<proteinExistence type="predicted"/>
<dbReference type="Proteomes" id="UP000762676">
    <property type="component" value="Unassembled WGS sequence"/>
</dbReference>
<organism evidence="2 3">
    <name type="scientific">Elysia marginata</name>
    <dbReference type="NCBI Taxonomy" id="1093978"/>
    <lineage>
        <taxon>Eukaryota</taxon>
        <taxon>Metazoa</taxon>
        <taxon>Spiralia</taxon>
        <taxon>Lophotrochozoa</taxon>
        <taxon>Mollusca</taxon>
        <taxon>Gastropoda</taxon>
        <taxon>Heterobranchia</taxon>
        <taxon>Euthyneura</taxon>
        <taxon>Panpulmonata</taxon>
        <taxon>Sacoglossa</taxon>
        <taxon>Placobranchoidea</taxon>
        <taxon>Plakobranchidae</taxon>
        <taxon>Elysia</taxon>
    </lineage>
</organism>
<evidence type="ECO:0000313" key="3">
    <source>
        <dbReference type="Proteomes" id="UP000762676"/>
    </source>
</evidence>
<dbReference type="AlphaFoldDB" id="A0AAV4HH32"/>
<feature type="transmembrane region" description="Helical" evidence="1">
    <location>
        <begin position="36"/>
        <end position="61"/>
    </location>
</feature>
<keyword evidence="1" id="KW-0812">Transmembrane</keyword>
<protein>
    <submittedName>
        <fullName evidence="2">Uncharacterized protein</fullName>
    </submittedName>
</protein>
<gene>
    <name evidence="2" type="ORF">ElyMa_000993300</name>
</gene>
<reference evidence="2 3" key="1">
    <citation type="journal article" date="2021" name="Elife">
        <title>Chloroplast acquisition without the gene transfer in kleptoplastic sea slugs, Plakobranchus ocellatus.</title>
        <authorList>
            <person name="Maeda T."/>
            <person name="Takahashi S."/>
            <person name="Yoshida T."/>
            <person name="Shimamura S."/>
            <person name="Takaki Y."/>
            <person name="Nagai Y."/>
            <person name="Toyoda A."/>
            <person name="Suzuki Y."/>
            <person name="Arimoto A."/>
            <person name="Ishii H."/>
            <person name="Satoh N."/>
            <person name="Nishiyama T."/>
            <person name="Hasebe M."/>
            <person name="Maruyama T."/>
            <person name="Minagawa J."/>
            <person name="Obokata J."/>
            <person name="Shigenobu S."/>
        </authorList>
    </citation>
    <scope>NUCLEOTIDE SEQUENCE [LARGE SCALE GENOMIC DNA]</scope>
</reference>
<evidence type="ECO:0000313" key="2">
    <source>
        <dbReference type="EMBL" id="GFR97452.1"/>
    </source>
</evidence>
<name>A0AAV4HH32_9GAST</name>
<evidence type="ECO:0000256" key="1">
    <source>
        <dbReference type="SAM" id="Phobius"/>
    </source>
</evidence>
<keyword evidence="1" id="KW-0472">Membrane</keyword>
<keyword evidence="1" id="KW-1133">Transmembrane helix</keyword>
<comment type="caution">
    <text evidence="2">The sequence shown here is derived from an EMBL/GenBank/DDBJ whole genome shotgun (WGS) entry which is preliminary data.</text>
</comment>
<dbReference type="EMBL" id="BMAT01002032">
    <property type="protein sequence ID" value="GFR97452.1"/>
    <property type="molecule type" value="Genomic_DNA"/>
</dbReference>
<sequence length="75" mass="8221">MEIAVYHLQDLGSRDSCQKQLSSWRLLSVRGQRPSVVVVVEVVVVVVVVAAAVVIVEVVVINIRGRIESKQSIPN</sequence>